<evidence type="ECO:0000259" key="6">
    <source>
        <dbReference type="PROSITE" id="PS51935"/>
    </source>
</evidence>
<comment type="similarity">
    <text evidence="1">Belongs to the peptidase C40 family.</text>
</comment>
<sequence>MRRSIHIFVSATALLLMLLLVSCHVTKGAVPLRPKGGGGQSSAVAIPEEWKNLTIALGPGDNKRLYREVKSWLGVPYFYGGHSKTGADCSGFVMEVYKAVYGKDIQRNSAKIFQQNCREIEKSDLSEGDLVFFCTRATNTGTINHVGLYLKENKFAHASSRGVVVADLNQNYWTAHWVAAGRVCR</sequence>
<evidence type="ECO:0000313" key="7">
    <source>
        <dbReference type="EMBL" id="MSS17847.1"/>
    </source>
</evidence>
<feature type="domain" description="NlpC/P60" evidence="6">
    <location>
        <begin position="59"/>
        <end position="184"/>
    </location>
</feature>
<dbReference type="Gene3D" id="3.90.1720.10">
    <property type="entry name" value="endopeptidase domain like (from Nostoc punctiforme)"/>
    <property type="match status" value="1"/>
</dbReference>
<dbReference type="PANTHER" id="PTHR47360:SF1">
    <property type="entry name" value="ENDOPEPTIDASE NLPC-RELATED"/>
    <property type="match status" value="1"/>
</dbReference>
<dbReference type="GO" id="GO:0008234">
    <property type="term" value="F:cysteine-type peptidase activity"/>
    <property type="evidence" value="ECO:0007669"/>
    <property type="project" value="UniProtKB-KW"/>
</dbReference>
<organism evidence="7 8">
    <name type="scientific">Sodaliphilus pleomorphus</name>
    <dbReference type="NCBI Taxonomy" id="2606626"/>
    <lineage>
        <taxon>Bacteria</taxon>
        <taxon>Pseudomonadati</taxon>
        <taxon>Bacteroidota</taxon>
        <taxon>Bacteroidia</taxon>
        <taxon>Bacteroidales</taxon>
        <taxon>Muribaculaceae</taxon>
        <taxon>Sodaliphilus</taxon>
    </lineage>
</organism>
<evidence type="ECO:0000256" key="2">
    <source>
        <dbReference type="ARBA" id="ARBA00022670"/>
    </source>
</evidence>
<keyword evidence="2" id="KW-0645">Protease</keyword>
<dbReference type="InterPro" id="IPR038765">
    <property type="entry name" value="Papain-like_cys_pep_sf"/>
</dbReference>
<dbReference type="EMBL" id="VULT01000013">
    <property type="protein sequence ID" value="MSS17847.1"/>
    <property type="molecule type" value="Genomic_DNA"/>
</dbReference>
<keyword evidence="8" id="KW-1185">Reference proteome</keyword>
<dbReference type="InterPro" id="IPR000064">
    <property type="entry name" value="NLP_P60_dom"/>
</dbReference>
<dbReference type="PANTHER" id="PTHR47360">
    <property type="entry name" value="MUREIN DD-ENDOPEPTIDASE MEPS/MUREIN LD-CARBOXYPEPTIDASE"/>
    <property type="match status" value="1"/>
</dbReference>
<name>A0A6L5XDR5_9BACT</name>
<keyword evidence="5" id="KW-0788">Thiol protease</keyword>
<evidence type="ECO:0000256" key="4">
    <source>
        <dbReference type="ARBA" id="ARBA00022801"/>
    </source>
</evidence>
<reference evidence="7 8" key="1">
    <citation type="submission" date="2019-08" db="EMBL/GenBank/DDBJ databases">
        <title>In-depth cultivation of the pig gut microbiome towards novel bacterial diversity and tailored functional studies.</title>
        <authorList>
            <person name="Wylensek D."/>
            <person name="Hitch T.C.A."/>
            <person name="Clavel T."/>
        </authorList>
    </citation>
    <scope>NUCLEOTIDE SEQUENCE [LARGE SCALE GENOMIC DNA]</scope>
    <source>
        <strain evidence="7 8">Oil-RF-744-WCA-WT-10</strain>
    </source>
</reference>
<evidence type="ECO:0000256" key="5">
    <source>
        <dbReference type="ARBA" id="ARBA00022807"/>
    </source>
</evidence>
<dbReference type="PROSITE" id="PS51257">
    <property type="entry name" value="PROKAR_LIPOPROTEIN"/>
    <property type="match status" value="1"/>
</dbReference>
<evidence type="ECO:0000256" key="1">
    <source>
        <dbReference type="ARBA" id="ARBA00007074"/>
    </source>
</evidence>
<gene>
    <name evidence="7" type="ORF">FYJ29_08785</name>
</gene>
<dbReference type="AlphaFoldDB" id="A0A6L5XDR5"/>
<dbReference type="PROSITE" id="PS51935">
    <property type="entry name" value="NLPC_P60"/>
    <property type="match status" value="1"/>
</dbReference>
<dbReference type="InterPro" id="IPR052062">
    <property type="entry name" value="Murein_DD/LD_carboxypeptidase"/>
</dbReference>
<dbReference type="Pfam" id="PF00877">
    <property type="entry name" value="NLPC_P60"/>
    <property type="match status" value="1"/>
</dbReference>
<accession>A0A6L5XDR5</accession>
<evidence type="ECO:0000313" key="8">
    <source>
        <dbReference type="Proteomes" id="UP000483362"/>
    </source>
</evidence>
<keyword evidence="4" id="KW-0378">Hydrolase</keyword>
<dbReference type="SUPFAM" id="SSF54001">
    <property type="entry name" value="Cysteine proteinases"/>
    <property type="match status" value="1"/>
</dbReference>
<dbReference type="Proteomes" id="UP000483362">
    <property type="component" value="Unassembled WGS sequence"/>
</dbReference>
<proteinExistence type="inferred from homology"/>
<keyword evidence="3" id="KW-0732">Signal</keyword>
<evidence type="ECO:0000256" key="3">
    <source>
        <dbReference type="ARBA" id="ARBA00022729"/>
    </source>
</evidence>
<protein>
    <submittedName>
        <fullName evidence="7">NlpC/P60 family protein</fullName>
    </submittedName>
</protein>
<dbReference type="GO" id="GO:0006508">
    <property type="term" value="P:proteolysis"/>
    <property type="evidence" value="ECO:0007669"/>
    <property type="project" value="UniProtKB-KW"/>
</dbReference>
<comment type="caution">
    <text evidence="7">The sequence shown here is derived from an EMBL/GenBank/DDBJ whole genome shotgun (WGS) entry which is preliminary data.</text>
</comment>